<keyword evidence="1" id="KW-0732">Signal</keyword>
<dbReference type="Gene3D" id="2.60.40.740">
    <property type="match status" value="6"/>
</dbReference>
<dbReference type="Gene3D" id="2.60.120.200">
    <property type="match status" value="1"/>
</dbReference>
<reference evidence="4 5" key="1">
    <citation type="submission" date="2018-11" db="EMBL/GenBank/DDBJ databases">
        <title>Flavobacterium sp. nov., YIM 102796 draft genome.</title>
        <authorList>
            <person name="Li G."/>
            <person name="Jiang Y."/>
        </authorList>
    </citation>
    <scope>NUCLEOTIDE SEQUENCE [LARGE SCALE GENOMIC DNA]</scope>
    <source>
        <strain evidence="4 5">YIM 102796</strain>
    </source>
</reference>
<proteinExistence type="predicted"/>
<evidence type="ECO:0000313" key="4">
    <source>
        <dbReference type="EMBL" id="RRA89271.1"/>
    </source>
</evidence>
<evidence type="ECO:0000256" key="1">
    <source>
        <dbReference type="ARBA" id="ARBA00022729"/>
    </source>
</evidence>
<dbReference type="Pfam" id="PF18962">
    <property type="entry name" value="Por_Secre_tail"/>
    <property type="match status" value="1"/>
</dbReference>
<sequence>TPGGGSTNASQPLCWSYIDTNSGYAYTSTTAAQAPSSQGFYVYRTTATGDLMLVSPETANLGGGNKRIRFSAMVNSTTYIPYQNLEIYTMNGNTGAATKTLVQGNFALTNSWQEFIVYLPNTTDDYFAFSFKTVTGSSYTYIDNIYYEDIPPLLVSVDKTDVLCNGATTGMVEATVEGGKPPYTYAWAPSGATTASVANLPAGTHTVTVTDARGTVKTASATITEPTLILPALTFTNVSCNGKNDGSATVAPSGGVPPYTVLWSDGKIGLTNNKMAPGAYSVTVRDANGCPITQNFTIVEPAVITPVVSSQTNVSVYGGSDGSATVTATGGTAPYTYSWSPSGGTADTATNLAAGTYTVLVTDANGCTATQSVVITQPAIPYDIVLVSQNNISCNGANNGSITINVTGGTAPYNYVWSNGGGNTPAISNLAPGNYTVTVTDAFNEVATATYTITEPAVLSATMSGVTNVTCNNNSNGSATVTATGGTAPYTYFWSNGMTTATANNLGAATFSVTVTDANGCKATSTVSITQPADLVLTATSTPVSCNGLNDGSAAISVSGGSAPYTYSWTNGQTGAAISSLLAGTYDVTVTDANGCSKTQSVIVTQPAFVHPPVGVNQSFCTGQNATLANVVITGSNIKWYSAATGGILLPSSTALANGVTYYASQTVGVCESGSRTAIQISLGQGTPISTTQLDVCSNTRVQNITIGGLNYTQLKWYSSATSTTELPSSQLLASTTYYISSYVGNCESARQAVQVTVAAAVAAPTASSQVVCVSSTLDDLVVVKDPSATLRWYSSQQSMTPLAGTTTVSNGTYYVQQVIGNCESIRVAVPVQVVNVSAPSMTSIVTCEGITIAELHPTTGKYLWYVNNSTTTALPETFVVTTGTYYLATSVTGCITSRTSVSVIVNPRPNSPTGQMTQNFNRQARILDLVMNQPNVSWFASYDDAVKQVNQLNSSLPLQDQTTYYGILTGANNCGSMPTAVLVTLNLSNESLDLAELKYYPNPADSELNISYIEEIKKVEVFTITGQRVLSSTYQSNEVKVDLSRLSSGT</sequence>
<accession>A0A3P1AJS8</accession>
<dbReference type="RefSeq" id="WP_124900672.1">
    <property type="nucleotide sequence ID" value="NZ_RQTJ01000067.1"/>
</dbReference>
<dbReference type="OrthoDB" id="1373043at2"/>
<feature type="non-terminal residue" evidence="4">
    <location>
        <position position="1051"/>
    </location>
</feature>
<evidence type="ECO:0000313" key="5">
    <source>
        <dbReference type="Proteomes" id="UP000268372"/>
    </source>
</evidence>
<feature type="non-terminal residue" evidence="4">
    <location>
        <position position="1"/>
    </location>
</feature>
<feature type="domain" description="Ig-like" evidence="3">
    <location>
        <begin position="614"/>
        <end position="681"/>
    </location>
</feature>
<name>A0A3P1AJS8_9FLAO</name>
<dbReference type="Pfam" id="PF13573">
    <property type="entry name" value="SprB"/>
    <property type="match status" value="6"/>
</dbReference>
<keyword evidence="5" id="KW-1185">Reference proteome</keyword>
<comment type="caution">
    <text evidence="4">The sequence shown here is derived from an EMBL/GenBank/DDBJ whole genome shotgun (WGS) entry which is preliminary data.</text>
</comment>
<evidence type="ECO:0000259" key="2">
    <source>
        <dbReference type="Pfam" id="PF18962"/>
    </source>
</evidence>
<dbReference type="Proteomes" id="UP000268372">
    <property type="component" value="Unassembled WGS sequence"/>
</dbReference>
<gene>
    <name evidence="4" type="ORF">EG242_14625</name>
</gene>
<dbReference type="Pfam" id="PF19081">
    <property type="entry name" value="Ig_7"/>
    <property type="match status" value="1"/>
</dbReference>
<organism evidence="4 5">
    <name type="scientific">Paenimyroides viscosum</name>
    <dbReference type="NCBI Taxonomy" id="2488729"/>
    <lineage>
        <taxon>Bacteria</taxon>
        <taxon>Pseudomonadati</taxon>
        <taxon>Bacteroidota</taxon>
        <taxon>Flavobacteriia</taxon>
        <taxon>Flavobacteriales</taxon>
        <taxon>Flavobacteriaceae</taxon>
        <taxon>Paenimyroides</taxon>
    </lineage>
</organism>
<dbReference type="AlphaFoldDB" id="A0A3P1AJS8"/>
<feature type="domain" description="Secretion system C-terminal sorting" evidence="2">
    <location>
        <begin position="1001"/>
        <end position="1051"/>
    </location>
</feature>
<dbReference type="InterPro" id="IPR025667">
    <property type="entry name" value="SprB_repeat"/>
</dbReference>
<dbReference type="NCBIfam" id="TIGR04183">
    <property type="entry name" value="Por_Secre_tail"/>
    <property type="match status" value="1"/>
</dbReference>
<dbReference type="InterPro" id="IPR044023">
    <property type="entry name" value="Ig_7"/>
</dbReference>
<protein>
    <submittedName>
        <fullName evidence="4">T9SS C-terminal target domain-containing protein</fullName>
    </submittedName>
</protein>
<dbReference type="InterPro" id="IPR026444">
    <property type="entry name" value="Secre_tail"/>
</dbReference>
<evidence type="ECO:0000259" key="3">
    <source>
        <dbReference type="Pfam" id="PF19081"/>
    </source>
</evidence>
<dbReference type="EMBL" id="RQTJ01000067">
    <property type="protein sequence ID" value="RRA89271.1"/>
    <property type="molecule type" value="Genomic_DNA"/>
</dbReference>